<name>A0A8I1W8I2_PLESH</name>
<accession>A0A8I1W8I2</accession>
<dbReference type="GO" id="GO:0016747">
    <property type="term" value="F:acyltransferase activity, transferring groups other than amino-acyl groups"/>
    <property type="evidence" value="ECO:0007669"/>
    <property type="project" value="InterPro"/>
</dbReference>
<dbReference type="InterPro" id="IPR000182">
    <property type="entry name" value="GNAT_dom"/>
</dbReference>
<proteinExistence type="predicted"/>
<reference evidence="2" key="1">
    <citation type="submission" date="2021-03" db="EMBL/GenBank/DDBJ databases">
        <title>Plesiomonas shigelloides zfcc0051, isolated from zebrafish feces.</title>
        <authorList>
            <person name="Vanderhoek Z."/>
            <person name="Gaulke C."/>
        </authorList>
    </citation>
    <scope>NUCLEOTIDE SEQUENCE</scope>
    <source>
        <strain evidence="2">Zfcc0051</strain>
    </source>
</reference>
<dbReference type="RefSeq" id="WP_207542427.1">
    <property type="nucleotide sequence ID" value="NZ_JAFNAA010000015.1"/>
</dbReference>
<gene>
    <name evidence="2" type="ORF">J2R62_13365</name>
</gene>
<dbReference type="Gene3D" id="3.40.630.30">
    <property type="match status" value="1"/>
</dbReference>
<dbReference type="InterPro" id="IPR016181">
    <property type="entry name" value="Acyl_CoA_acyltransferase"/>
</dbReference>
<feature type="domain" description="N-acetyltransferase" evidence="1">
    <location>
        <begin position="10"/>
        <end position="170"/>
    </location>
</feature>
<protein>
    <submittedName>
        <fullName evidence="2">GNAT family N-acetyltransferase</fullName>
    </submittedName>
</protein>
<dbReference type="EMBL" id="JAFNAA010000015">
    <property type="protein sequence ID" value="MBO1109185.1"/>
    <property type="molecule type" value="Genomic_DNA"/>
</dbReference>
<dbReference type="Pfam" id="PF13302">
    <property type="entry name" value="Acetyltransf_3"/>
    <property type="match status" value="1"/>
</dbReference>
<dbReference type="AlphaFoldDB" id="A0A8I1W8I2"/>
<dbReference type="SUPFAM" id="SSF55729">
    <property type="entry name" value="Acyl-CoA N-acyltransferases (Nat)"/>
    <property type="match status" value="1"/>
</dbReference>
<evidence type="ECO:0000313" key="3">
    <source>
        <dbReference type="Proteomes" id="UP000664658"/>
    </source>
</evidence>
<sequence>MHIVCETARLRVRHFTDADTAFIQHLLNEPAFLQYIGDKQVRDTASALNYIQHGPQASYTQHGFGLNLVELKACGTPVGMCGLLQRNELDLPDLGYAFLSAHWRQGYAKEAALAVLDNAREQHGVNQVLGITLPDNIASNHLLTALGFAPHGTIALYGSENNLYLRTLQPR</sequence>
<dbReference type="Proteomes" id="UP000664658">
    <property type="component" value="Unassembled WGS sequence"/>
</dbReference>
<evidence type="ECO:0000313" key="2">
    <source>
        <dbReference type="EMBL" id="MBO1109185.1"/>
    </source>
</evidence>
<organism evidence="2 3">
    <name type="scientific">Plesiomonas shigelloides</name>
    <name type="common">Aeromonas shigelloides</name>
    <dbReference type="NCBI Taxonomy" id="703"/>
    <lineage>
        <taxon>Bacteria</taxon>
        <taxon>Pseudomonadati</taxon>
        <taxon>Pseudomonadota</taxon>
        <taxon>Gammaproteobacteria</taxon>
        <taxon>Enterobacterales</taxon>
        <taxon>Enterobacteriaceae</taxon>
        <taxon>Plesiomonas</taxon>
    </lineage>
</organism>
<dbReference type="PANTHER" id="PTHR43792:SF1">
    <property type="entry name" value="N-ACETYLTRANSFERASE DOMAIN-CONTAINING PROTEIN"/>
    <property type="match status" value="1"/>
</dbReference>
<comment type="caution">
    <text evidence="2">The sequence shown here is derived from an EMBL/GenBank/DDBJ whole genome shotgun (WGS) entry which is preliminary data.</text>
</comment>
<dbReference type="InterPro" id="IPR051531">
    <property type="entry name" value="N-acetyltransferase"/>
</dbReference>
<keyword evidence="2" id="KW-0808">Transferase</keyword>
<evidence type="ECO:0000259" key="1">
    <source>
        <dbReference type="PROSITE" id="PS51186"/>
    </source>
</evidence>
<dbReference type="PANTHER" id="PTHR43792">
    <property type="entry name" value="GNAT FAMILY, PUTATIVE (AFU_ORTHOLOGUE AFUA_3G00765)-RELATED-RELATED"/>
    <property type="match status" value="1"/>
</dbReference>
<dbReference type="PROSITE" id="PS51186">
    <property type="entry name" value="GNAT"/>
    <property type="match status" value="1"/>
</dbReference>